<dbReference type="InterPro" id="IPR005151">
    <property type="entry name" value="Tail-specific_protease"/>
</dbReference>
<name>A0A1L8TR54_9ENTE</name>
<dbReference type="InterPro" id="IPR029045">
    <property type="entry name" value="ClpP/crotonase-like_dom_sf"/>
</dbReference>
<dbReference type="CDD" id="cd06782">
    <property type="entry name" value="cpPDZ_CPP-like"/>
    <property type="match status" value="1"/>
</dbReference>
<dbReference type="GO" id="GO:0007165">
    <property type="term" value="P:signal transduction"/>
    <property type="evidence" value="ECO:0007669"/>
    <property type="project" value="TreeGrafter"/>
</dbReference>
<dbReference type="CDD" id="cd07560">
    <property type="entry name" value="Peptidase_S41_CPP"/>
    <property type="match status" value="1"/>
</dbReference>
<dbReference type="SUPFAM" id="SSF47090">
    <property type="entry name" value="PGBD-like"/>
    <property type="match status" value="1"/>
</dbReference>
<accession>A0A1L8TR54</accession>
<evidence type="ECO:0000256" key="1">
    <source>
        <dbReference type="ARBA" id="ARBA00009179"/>
    </source>
</evidence>
<dbReference type="Pfam" id="PF03572">
    <property type="entry name" value="Peptidase_S41"/>
    <property type="match status" value="1"/>
</dbReference>
<dbReference type="SMART" id="SM00245">
    <property type="entry name" value="TSPc"/>
    <property type="match status" value="1"/>
</dbReference>
<evidence type="ECO:0000313" key="8">
    <source>
        <dbReference type="EMBL" id="OJG46622.1"/>
    </source>
</evidence>
<organism evidence="8 9">
    <name type="scientific">Enterococcus hermanniensis</name>
    <dbReference type="NCBI Taxonomy" id="249189"/>
    <lineage>
        <taxon>Bacteria</taxon>
        <taxon>Bacillati</taxon>
        <taxon>Bacillota</taxon>
        <taxon>Bacilli</taxon>
        <taxon>Lactobacillales</taxon>
        <taxon>Enterococcaceae</taxon>
        <taxon>Enterococcus</taxon>
    </lineage>
</organism>
<dbReference type="SMART" id="SM00228">
    <property type="entry name" value="PDZ"/>
    <property type="match status" value="1"/>
</dbReference>
<sequence>MMKKKVKGKCALQKKTLPVPIVIIVLICTVIVTVVVTHFIEQKQILKNESVVKITRNDLDDIQDLYDLISTNYVDKVDKETLIQGALKGMTEAVGDSNSEFLTAKETKERQSQVAGSFEGIGIDFEIQNRLPVLNRVPEKNSPAEKAKLKMGDIILKVNGKSTKDLSVDTVTSMIRGKKGTQVTLSLQRGAERFDVVIERDVVSEDTVTGSIDKNHPTVGSIQIANFRDTTALEFRTIVEDLRKEGATSFVIDLRQNSGGLLAEAERVASYFLENGDTIAQFSNNKQVISIDKASKKIDQGFKVKEPSVFLIDQESSYGAELLAAAVKNKNYSLIGLTTFGKGSVQTISPIGKNNYVQLTIMKWYTPDGSSVEGKGVTPTIEADYPAYAKLPPISKQSNWRVGDSGDAVKNINTMLKALGYPTDGDLFNEATRDAVIGIQTENNLPETGALDDKTTDALQTKLFNLIKANDVAYAKAIETLQK</sequence>
<comment type="similarity">
    <text evidence="1 5">Belongs to the peptidase S41A family.</text>
</comment>
<keyword evidence="6" id="KW-0812">Transmembrane</keyword>
<evidence type="ECO:0000256" key="3">
    <source>
        <dbReference type="ARBA" id="ARBA00022801"/>
    </source>
</evidence>
<dbReference type="Gene3D" id="2.30.42.10">
    <property type="match status" value="1"/>
</dbReference>
<comment type="caution">
    <text evidence="8">The sequence shown here is derived from an EMBL/GenBank/DDBJ whole genome shotgun (WGS) entry which is preliminary data.</text>
</comment>
<dbReference type="GO" id="GO:0030288">
    <property type="term" value="C:outer membrane-bounded periplasmic space"/>
    <property type="evidence" value="ECO:0007669"/>
    <property type="project" value="TreeGrafter"/>
</dbReference>
<dbReference type="EMBL" id="JXKQ01000002">
    <property type="protein sequence ID" value="OJG46622.1"/>
    <property type="molecule type" value="Genomic_DNA"/>
</dbReference>
<dbReference type="InterPro" id="IPR004447">
    <property type="entry name" value="Peptidase_S41A"/>
</dbReference>
<dbReference type="Gene3D" id="3.90.226.10">
    <property type="entry name" value="2-enoyl-CoA Hydratase, Chain A, domain 1"/>
    <property type="match status" value="1"/>
</dbReference>
<dbReference type="Pfam" id="PF01471">
    <property type="entry name" value="PG_binding_1"/>
    <property type="match status" value="1"/>
</dbReference>
<keyword evidence="3 5" id="KW-0378">Hydrolase</keyword>
<dbReference type="InterPro" id="IPR002477">
    <property type="entry name" value="Peptidoglycan-bd-like"/>
</dbReference>
<dbReference type="InterPro" id="IPR001478">
    <property type="entry name" value="PDZ"/>
</dbReference>
<keyword evidence="6" id="KW-1133">Transmembrane helix</keyword>
<dbReference type="STRING" id="249189.RV04_GL001050"/>
<evidence type="ECO:0000256" key="6">
    <source>
        <dbReference type="SAM" id="Phobius"/>
    </source>
</evidence>
<dbReference type="PANTHER" id="PTHR32060:SF30">
    <property type="entry name" value="CARBOXY-TERMINAL PROCESSING PROTEASE CTPA"/>
    <property type="match status" value="1"/>
</dbReference>
<dbReference type="NCBIfam" id="TIGR00225">
    <property type="entry name" value="prc"/>
    <property type="match status" value="1"/>
</dbReference>
<evidence type="ECO:0000313" key="9">
    <source>
        <dbReference type="Proteomes" id="UP000182077"/>
    </source>
</evidence>
<gene>
    <name evidence="8" type="ORF">RV04_GL001050</name>
</gene>
<protein>
    <submittedName>
        <fullName evidence="8">C-terminal processing peptidase</fullName>
    </submittedName>
</protein>
<dbReference type="Pfam" id="PF17820">
    <property type="entry name" value="PDZ_6"/>
    <property type="match status" value="1"/>
</dbReference>
<dbReference type="Proteomes" id="UP000182077">
    <property type="component" value="Unassembled WGS sequence"/>
</dbReference>
<dbReference type="GO" id="GO:0006508">
    <property type="term" value="P:proteolysis"/>
    <property type="evidence" value="ECO:0007669"/>
    <property type="project" value="UniProtKB-KW"/>
</dbReference>
<proteinExistence type="inferred from homology"/>
<dbReference type="Gene3D" id="3.30.750.44">
    <property type="match status" value="1"/>
</dbReference>
<keyword evidence="9" id="KW-1185">Reference proteome</keyword>
<dbReference type="Pfam" id="PF22694">
    <property type="entry name" value="CtpB_N-like"/>
    <property type="match status" value="1"/>
</dbReference>
<dbReference type="PROSITE" id="PS50106">
    <property type="entry name" value="PDZ"/>
    <property type="match status" value="1"/>
</dbReference>
<keyword evidence="4 5" id="KW-0720">Serine protease</keyword>
<keyword evidence="2 5" id="KW-0645">Protease</keyword>
<dbReference type="SUPFAM" id="SSF50156">
    <property type="entry name" value="PDZ domain-like"/>
    <property type="match status" value="1"/>
</dbReference>
<feature type="domain" description="PDZ" evidence="7">
    <location>
        <begin position="140"/>
        <end position="176"/>
    </location>
</feature>
<dbReference type="GO" id="GO:0008236">
    <property type="term" value="F:serine-type peptidase activity"/>
    <property type="evidence" value="ECO:0007669"/>
    <property type="project" value="UniProtKB-KW"/>
</dbReference>
<dbReference type="Gene3D" id="1.10.101.10">
    <property type="entry name" value="PGBD-like superfamily/PGBD"/>
    <property type="match status" value="1"/>
</dbReference>
<dbReference type="InterPro" id="IPR036034">
    <property type="entry name" value="PDZ_sf"/>
</dbReference>
<feature type="transmembrane region" description="Helical" evidence="6">
    <location>
        <begin position="21"/>
        <end position="40"/>
    </location>
</feature>
<dbReference type="GO" id="GO:0004175">
    <property type="term" value="F:endopeptidase activity"/>
    <property type="evidence" value="ECO:0007669"/>
    <property type="project" value="TreeGrafter"/>
</dbReference>
<reference evidence="8 9" key="1">
    <citation type="submission" date="2014-12" db="EMBL/GenBank/DDBJ databases">
        <title>Draft genome sequences of 29 type strains of Enterococci.</title>
        <authorList>
            <person name="Zhong Z."/>
            <person name="Sun Z."/>
            <person name="Liu W."/>
            <person name="Zhang W."/>
            <person name="Zhang H."/>
        </authorList>
    </citation>
    <scope>NUCLEOTIDE SEQUENCE [LARGE SCALE GENOMIC DNA]</scope>
    <source>
        <strain evidence="8 9">DSM 17122</strain>
    </source>
</reference>
<dbReference type="InterPro" id="IPR036366">
    <property type="entry name" value="PGBDSf"/>
</dbReference>
<dbReference type="PANTHER" id="PTHR32060">
    <property type="entry name" value="TAIL-SPECIFIC PROTEASE"/>
    <property type="match status" value="1"/>
</dbReference>
<dbReference type="InterPro" id="IPR041489">
    <property type="entry name" value="PDZ_6"/>
</dbReference>
<dbReference type="AlphaFoldDB" id="A0A1L8TR54"/>
<evidence type="ECO:0000256" key="5">
    <source>
        <dbReference type="RuleBase" id="RU004404"/>
    </source>
</evidence>
<keyword evidence="6" id="KW-0472">Membrane</keyword>
<dbReference type="InterPro" id="IPR036365">
    <property type="entry name" value="PGBD-like_sf"/>
</dbReference>
<dbReference type="SUPFAM" id="SSF52096">
    <property type="entry name" value="ClpP/crotonase"/>
    <property type="match status" value="1"/>
</dbReference>
<evidence type="ECO:0000256" key="2">
    <source>
        <dbReference type="ARBA" id="ARBA00022670"/>
    </source>
</evidence>
<evidence type="ECO:0000259" key="7">
    <source>
        <dbReference type="PROSITE" id="PS50106"/>
    </source>
</evidence>
<dbReference type="InterPro" id="IPR055210">
    <property type="entry name" value="CtpA/B_N"/>
</dbReference>
<evidence type="ECO:0000256" key="4">
    <source>
        <dbReference type="ARBA" id="ARBA00022825"/>
    </source>
</evidence>